<dbReference type="EMBL" id="QUTE01011841">
    <property type="protein sequence ID" value="RHZ08735.1"/>
    <property type="molecule type" value="Genomic_DNA"/>
</dbReference>
<dbReference type="InterPro" id="IPR004045">
    <property type="entry name" value="Glutathione_S-Trfase_N"/>
</dbReference>
<dbReference type="PANTHER" id="PTHR44051">
    <property type="entry name" value="GLUTATHIONE S-TRANSFERASE-RELATED"/>
    <property type="match status" value="1"/>
</dbReference>
<proteinExistence type="inferred from homology"/>
<name>A0A397F327_APHAT</name>
<evidence type="ECO:0000256" key="1">
    <source>
        <dbReference type="ARBA" id="ARBA00007409"/>
    </source>
</evidence>
<dbReference type="PANTHER" id="PTHR44051:SF20">
    <property type="entry name" value="GLUTATHIONE TRANSFERASE 1 (EUROFUNG)"/>
    <property type="match status" value="1"/>
</dbReference>
<dbReference type="InterPro" id="IPR036282">
    <property type="entry name" value="Glutathione-S-Trfase_C_sf"/>
</dbReference>
<feature type="domain" description="GST N-terminal" evidence="3">
    <location>
        <begin position="3"/>
        <end position="97"/>
    </location>
</feature>
<dbReference type="PROSITE" id="PS50404">
    <property type="entry name" value="GST_NTER"/>
    <property type="match status" value="1"/>
</dbReference>
<dbReference type="SUPFAM" id="SSF52833">
    <property type="entry name" value="Thioredoxin-like"/>
    <property type="match status" value="1"/>
</dbReference>
<accession>A0A397F327</accession>
<dbReference type="Pfam" id="PF13409">
    <property type="entry name" value="GST_N_2"/>
    <property type="match status" value="1"/>
</dbReference>
<protein>
    <recommendedName>
        <fullName evidence="3">GST N-terminal domain-containing protein</fullName>
    </recommendedName>
</protein>
<organism evidence="4 5">
    <name type="scientific">Aphanomyces astaci</name>
    <name type="common">Crayfish plague agent</name>
    <dbReference type="NCBI Taxonomy" id="112090"/>
    <lineage>
        <taxon>Eukaryota</taxon>
        <taxon>Sar</taxon>
        <taxon>Stramenopiles</taxon>
        <taxon>Oomycota</taxon>
        <taxon>Saprolegniomycetes</taxon>
        <taxon>Saprolegniales</taxon>
        <taxon>Verrucalvaceae</taxon>
        <taxon>Aphanomyces</taxon>
    </lineage>
</organism>
<sequence>MAYTIVVGNKNYSTWPLRAWVLLKELNVPFEEYVAPLNDLSPGKNLRDPWINITPTRKFPLLIVSSNGATALTGDRLIVWDSLAIAETVYKSYPAVWPADSRARAFARSAAAEMHSGFSALRDTCNNIVGLRIKLHSTDNAFAADLARLSALIKQGLTSFGGPFLAGPTFTAADAMYCPVAFRFQTYGISVADADVNAYFDWLRNLTSMQEWEQGALAEPYRIQKYEDEARQVGVVVSDLRKA</sequence>
<evidence type="ECO:0000259" key="3">
    <source>
        <dbReference type="PROSITE" id="PS50404"/>
    </source>
</evidence>
<dbReference type="InterPro" id="IPR036249">
    <property type="entry name" value="Thioredoxin-like_sf"/>
</dbReference>
<gene>
    <name evidence="4" type="ORF">DYB31_010553</name>
</gene>
<dbReference type="AlphaFoldDB" id="A0A397F327"/>
<evidence type="ECO:0000256" key="2">
    <source>
        <dbReference type="ARBA" id="ARBA00022679"/>
    </source>
</evidence>
<dbReference type="Proteomes" id="UP000266196">
    <property type="component" value="Unassembled WGS sequence"/>
</dbReference>
<comment type="caution">
    <text evidence="4">The sequence shown here is derived from an EMBL/GenBank/DDBJ whole genome shotgun (WGS) entry which is preliminary data.</text>
</comment>
<comment type="similarity">
    <text evidence="1">Belongs to the GST superfamily.</text>
</comment>
<dbReference type="Pfam" id="PF13410">
    <property type="entry name" value="GST_C_2"/>
    <property type="match status" value="1"/>
</dbReference>
<dbReference type="Gene3D" id="1.20.1050.10">
    <property type="match status" value="1"/>
</dbReference>
<dbReference type="GO" id="GO:0016740">
    <property type="term" value="F:transferase activity"/>
    <property type="evidence" value="ECO:0007669"/>
    <property type="project" value="UniProtKB-KW"/>
</dbReference>
<keyword evidence="2" id="KW-0808">Transferase</keyword>
<evidence type="ECO:0000313" key="5">
    <source>
        <dbReference type="Proteomes" id="UP000266196"/>
    </source>
</evidence>
<dbReference type="VEuPathDB" id="FungiDB:H257_09498"/>
<dbReference type="Gene3D" id="3.40.30.10">
    <property type="entry name" value="Glutaredoxin"/>
    <property type="match status" value="1"/>
</dbReference>
<dbReference type="SUPFAM" id="SSF47616">
    <property type="entry name" value="GST C-terminal domain-like"/>
    <property type="match status" value="1"/>
</dbReference>
<evidence type="ECO:0000313" key="4">
    <source>
        <dbReference type="EMBL" id="RHZ08735.1"/>
    </source>
</evidence>
<reference evidence="4 5" key="1">
    <citation type="submission" date="2018-08" db="EMBL/GenBank/DDBJ databases">
        <title>Aphanomyces genome sequencing and annotation.</title>
        <authorList>
            <person name="Minardi D."/>
            <person name="Oidtmann B."/>
            <person name="Van Der Giezen M."/>
            <person name="Studholme D.J."/>
        </authorList>
    </citation>
    <scope>NUCLEOTIDE SEQUENCE [LARGE SCALE GENOMIC DNA]</scope>
    <source>
        <strain evidence="4 5">197901</strain>
    </source>
</reference>